<dbReference type="NCBIfam" id="NF001924">
    <property type="entry name" value="PRK00702.1"/>
    <property type="match status" value="1"/>
</dbReference>
<comment type="similarity">
    <text evidence="3">Belongs to the ribose 5-phosphate isomerase family.</text>
</comment>
<evidence type="ECO:0000256" key="1">
    <source>
        <dbReference type="ARBA" id="ARBA00001713"/>
    </source>
</evidence>
<feature type="active site" description="Proton acceptor" evidence="3">
    <location>
        <position position="107"/>
    </location>
</feature>
<dbReference type="PANTHER" id="PTHR11934">
    <property type="entry name" value="RIBOSE-5-PHOSPHATE ISOMERASE"/>
    <property type="match status" value="1"/>
</dbReference>
<evidence type="ECO:0000313" key="4">
    <source>
        <dbReference type="EMBL" id="RDW16939.1"/>
    </source>
</evidence>
<feature type="binding site" evidence="3">
    <location>
        <begin position="85"/>
        <end position="88"/>
    </location>
    <ligand>
        <name>substrate</name>
    </ligand>
</feature>
<evidence type="ECO:0000256" key="3">
    <source>
        <dbReference type="HAMAP-Rule" id="MF_00170"/>
    </source>
</evidence>
<sequence>MLNEADIGKKAVGEEAAKYVKSGMKIGLGSGSTVYWMVKKLGELVQQGLDVEGIPSSNQTADWAREFGVPLTNFSKVDQLDLTIDGADEVDENLQLIKGGGGALFREKVIAMAAKELIIIVDKSKLVKHLGEFPLSVEVLPFGWEVTEKKIALLGCQPTLRKKDQEIFVSDNGNYILDCAFGEIMDPKKLHEQLKLIVGVVETGLFVDMANEVIVGNGNEIEVISQ</sequence>
<dbReference type="GO" id="GO:0004751">
    <property type="term" value="F:ribose-5-phosphate isomerase activity"/>
    <property type="evidence" value="ECO:0007669"/>
    <property type="project" value="UniProtKB-UniRule"/>
</dbReference>
<dbReference type="HAMAP" id="MF_00170">
    <property type="entry name" value="Rib_5P_isom_A"/>
    <property type="match status" value="1"/>
</dbReference>
<keyword evidence="2 3" id="KW-0413">Isomerase</keyword>
<comment type="pathway">
    <text evidence="3">Carbohydrate degradation; pentose phosphate pathway; D-ribose 5-phosphate from D-ribulose 5-phosphate (non-oxidative stage): step 1/1.</text>
</comment>
<dbReference type="CDD" id="cd01398">
    <property type="entry name" value="RPI_A"/>
    <property type="match status" value="1"/>
</dbReference>
<dbReference type="InterPro" id="IPR004788">
    <property type="entry name" value="Ribose5P_isomerase_type_A"/>
</dbReference>
<feature type="binding site" evidence="3">
    <location>
        <position position="125"/>
    </location>
    <ligand>
        <name>substrate</name>
    </ligand>
</feature>
<dbReference type="RefSeq" id="WP_115774169.1">
    <property type="nucleotide sequence ID" value="NZ_PIOC01000023.1"/>
</dbReference>
<feature type="binding site" evidence="3">
    <location>
        <begin position="98"/>
        <end position="101"/>
    </location>
    <ligand>
        <name>substrate</name>
    </ligand>
</feature>
<gene>
    <name evidence="3" type="primary">rpiA</name>
    <name evidence="4" type="ORF">CWR48_15130</name>
</gene>
<dbReference type="GO" id="GO:0006014">
    <property type="term" value="P:D-ribose metabolic process"/>
    <property type="evidence" value="ECO:0007669"/>
    <property type="project" value="TreeGrafter"/>
</dbReference>
<dbReference type="SUPFAM" id="SSF75445">
    <property type="entry name" value="D-ribose-5-phosphate isomerase (RpiA), lid domain"/>
    <property type="match status" value="1"/>
</dbReference>
<evidence type="ECO:0000256" key="2">
    <source>
        <dbReference type="ARBA" id="ARBA00023235"/>
    </source>
</evidence>
<dbReference type="InterPro" id="IPR037171">
    <property type="entry name" value="NagB/RpiA_transferase-like"/>
</dbReference>
<dbReference type="EC" id="5.3.1.6" evidence="3"/>
<reference evidence="5" key="1">
    <citation type="submission" date="2017-11" db="EMBL/GenBank/DDBJ databases">
        <authorList>
            <person name="Zhu W."/>
        </authorList>
    </citation>
    <scope>NUCLEOTIDE SEQUENCE [LARGE SCALE GENOMIC DNA]</scope>
    <source>
        <strain evidence="5">CAU 1183</strain>
    </source>
</reference>
<dbReference type="AlphaFoldDB" id="A0A3D8PNV8"/>
<dbReference type="InterPro" id="IPR020672">
    <property type="entry name" value="Ribose5P_isomerase_typA_subgr"/>
</dbReference>
<comment type="function">
    <text evidence="3">Catalyzes the reversible conversion of ribose-5-phosphate to ribulose 5-phosphate.</text>
</comment>
<dbReference type="Pfam" id="PF06026">
    <property type="entry name" value="Rib_5-P_isom_A"/>
    <property type="match status" value="1"/>
</dbReference>
<dbReference type="UniPathway" id="UPA00115">
    <property type="reaction ID" value="UER00412"/>
</dbReference>
<dbReference type="Proteomes" id="UP000257143">
    <property type="component" value="Unassembled WGS sequence"/>
</dbReference>
<dbReference type="GO" id="GO:0009052">
    <property type="term" value="P:pentose-phosphate shunt, non-oxidative branch"/>
    <property type="evidence" value="ECO:0007669"/>
    <property type="project" value="UniProtKB-UniRule"/>
</dbReference>
<proteinExistence type="inferred from homology"/>
<dbReference type="Gene3D" id="3.40.50.1360">
    <property type="match status" value="1"/>
</dbReference>
<evidence type="ECO:0000313" key="5">
    <source>
        <dbReference type="Proteomes" id="UP000257143"/>
    </source>
</evidence>
<keyword evidence="5" id="KW-1185">Reference proteome</keyword>
<comment type="subunit">
    <text evidence="3">Homodimer.</text>
</comment>
<dbReference type="OrthoDB" id="5870696at2"/>
<comment type="catalytic activity">
    <reaction evidence="1 3">
        <text>aldehydo-D-ribose 5-phosphate = D-ribulose 5-phosphate</text>
        <dbReference type="Rhea" id="RHEA:14657"/>
        <dbReference type="ChEBI" id="CHEBI:58121"/>
        <dbReference type="ChEBI" id="CHEBI:58273"/>
        <dbReference type="EC" id="5.3.1.6"/>
    </reaction>
</comment>
<dbReference type="PANTHER" id="PTHR11934:SF0">
    <property type="entry name" value="RIBOSE-5-PHOSPHATE ISOMERASE"/>
    <property type="match status" value="1"/>
</dbReference>
<dbReference type="FunFam" id="3.40.50.1360:FF:000001">
    <property type="entry name" value="Ribose-5-phosphate isomerase A"/>
    <property type="match status" value="1"/>
</dbReference>
<dbReference type="EMBL" id="PIOC01000023">
    <property type="protein sequence ID" value="RDW16939.1"/>
    <property type="molecule type" value="Genomic_DNA"/>
</dbReference>
<dbReference type="SUPFAM" id="SSF100950">
    <property type="entry name" value="NagB/RpiA/CoA transferase-like"/>
    <property type="match status" value="1"/>
</dbReference>
<organism evidence="4 5">
    <name type="scientific">Oceanobacillus arenosus</name>
    <dbReference type="NCBI Taxonomy" id="1229153"/>
    <lineage>
        <taxon>Bacteria</taxon>
        <taxon>Bacillati</taxon>
        <taxon>Bacillota</taxon>
        <taxon>Bacilli</taxon>
        <taxon>Bacillales</taxon>
        <taxon>Bacillaceae</taxon>
        <taxon>Oceanobacillus</taxon>
    </lineage>
</organism>
<dbReference type="GO" id="GO:0005829">
    <property type="term" value="C:cytosol"/>
    <property type="evidence" value="ECO:0007669"/>
    <property type="project" value="TreeGrafter"/>
</dbReference>
<comment type="caution">
    <text evidence="4">The sequence shown here is derived from an EMBL/GenBank/DDBJ whole genome shotgun (WGS) entry which is preliminary data.</text>
</comment>
<dbReference type="NCBIfam" id="TIGR00021">
    <property type="entry name" value="rpiA"/>
    <property type="match status" value="1"/>
</dbReference>
<feature type="binding site" evidence="3">
    <location>
        <begin position="30"/>
        <end position="33"/>
    </location>
    <ligand>
        <name>substrate</name>
    </ligand>
</feature>
<accession>A0A3D8PNV8</accession>
<dbReference type="Gene3D" id="3.30.70.260">
    <property type="match status" value="1"/>
</dbReference>
<name>A0A3D8PNV8_9BACI</name>
<protein>
    <recommendedName>
        <fullName evidence="3">Ribose-5-phosphate isomerase A</fullName>
        <ecNumber evidence="3">5.3.1.6</ecNumber>
    </recommendedName>
    <alternativeName>
        <fullName evidence="3">Phosphoriboisomerase A</fullName>
        <shortName evidence="3">PRI</shortName>
    </alternativeName>
</protein>